<dbReference type="NCBIfam" id="TIGR01764">
    <property type="entry name" value="excise"/>
    <property type="match status" value="1"/>
</dbReference>
<dbReference type="Pfam" id="PF12728">
    <property type="entry name" value="HTH_17"/>
    <property type="match status" value="1"/>
</dbReference>
<organism evidence="2 3">
    <name type="scientific">Arthrobacter glacialis</name>
    <dbReference type="NCBI Taxonomy" id="1664"/>
    <lineage>
        <taxon>Bacteria</taxon>
        <taxon>Bacillati</taxon>
        <taxon>Actinomycetota</taxon>
        <taxon>Actinomycetes</taxon>
        <taxon>Micrococcales</taxon>
        <taxon>Micrococcaceae</taxon>
        <taxon>Arthrobacter</taxon>
    </lineage>
</organism>
<evidence type="ECO:0000313" key="3">
    <source>
        <dbReference type="Proteomes" id="UP000237061"/>
    </source>
</evidence>
<protein>
    <submittedName>
        <fullName evidence="2">DNA-binding protein</fullName>
    </submittedName>
</protein>
<reference evidence="2 3" key="1">
    <citation type="submission" date="2018-01" db="EMBL/GenBank/DDBJ databases">
        <title>Arthrobacter sp. nov., from glaciers in China.</title>
        <authorList>
            <person name="Liu Q."/>
            <person name="Xin Y.-H."/>
        </authorList>
    </citation>
    <scope>NUCLEOTIDE SEQUENCE [LARGE SCALE GENOMIC DNA]</scope>
    <source>
        <strain evidence="2 3">HLT2-12-2</strain>
    </source>
</reference>
<evidence type="ECO:0000313" key="2">
    <source>
        <dbReference type="EMBL" id="POH73471.1"/>
    </source>
</evidence>
<dbReference type="InterPro" id="IPR041657">
    <property type="entry name" value="HTH_17"/>
</dbReference>
<sequence>MGTITSIAAPYVGVQDAAERTGLSVVTLRRYIRDGRLPAVKMRGRVFVTEADLDAAVEPRIIVPKTESLQDWAKRMAADAPPFRPEQVDLIMSAFATVLGGDRR</sequence>
<gene>
    <name evidence="2" type="ORF">CVS27_11225</name>
</gene>
<dbReference type="InterPro" id="IPR010093">
    <property type="entry name" value="SinI_DNA-bd"/>
</dbReference>
<dbReference type="InterPro" id="IPR009061">
    <property type="entry name" value="DNA-bd_dom_put_sf"/>
</dbReference>
<accession>A0A2S3ZW34</accession>
<dbReference type="AlphaFoldDB" id="A0A2S3ZW34"/>
<dbReference type="Proteomes" id="UP000237061">
    <property type="component" value="Unassembled WGS sequence"/>
</dbReference>
<dbReference type="RefSeq" id="WP_103465820.1">
    <property type="nucleotide sequence ID" value="NZ_PPXC01000007.1"/>
</dbReference>
<dbReference type="SUPFAM" id="SSF46955">
    <property type="entry name" value="Putative DNA-binding domain"/>
    <property type="match status" value="1"/>
</dbReference>
<comment type="caution">
    <text evidence="2">The sequence shown here is derived from an EMBL/GenBank/DDBJ whole genome shotgun (WGS) entry which is preliminary data.</text>
</comment>
<dbReference type="EMBL" id="PPXC01000007">
    <property type="protein sequence ID" value="POH73471.1"/>
    <property type="molecule type" value="Genomic_DNA"/>
</dbReference>
<dbReference type="GO" id="GO:0003677">
    <property type="term" value="F:DNA binding"/>
    <property type="evidence" value="ECO:0007669"/>
    <property type="project" value="UniProtKB-KW"/>
</dbReference>
<feature type="domain" description="Helix-turn-helix" evidence="1">
    <location>
        <begin position="12"/>
        <end position="58"/>
    </location>
</feature>
<name>A0A2S3ZW34_ARTGL</name>
<keyword evidence="3" id="KW-1185">Reference proteome</keyword>
<evidence type="ECO:0000259" key="1">
    <source>
        <dbReference type="Pfam" id="PF12728"/>
    </source>
</evidence>
<keyword evidence="2" id="KW-0238">DNA-binding</keyword>
<proteinExistence type="predicted"/>